<proteinExistence type="predicted"/>
<comment type="caution">
    <text evidence="1">The sequence shown here is derived from an EMBL/GenBank/DDBJ whole genome shotgun (WGS) entry which is preliminary data.</text>
</comment>
<dbReference type="AlphaFoldDB" id="A0AAD8ZH85"/>
<sequence>MVFSEVPNFSEPNPEVLAQISQNNQGNKPVSSFYIWWSKQMFRVTQLPFRKLHQDLQVRGGGSETFIQDLKA</sequence>
<organism evidence="1 2">
    <name type="scientific">Electrophorus voltai</name>
    <dbReference type="NCBI Taxonomy" id="2609070"/>
    <lineage>
        <taxon>Eukaryota</taxon>
        <taxon>Metazoa</taxon>
        <taxon>Chordata</taxon>
        <taxon>Craniata</taxon>
        <taxon>Vertebrata</taxon>
        <taxon>Euteleostomi</taxon>
        <taxon>Actinopterygii</taxon>
        <taxon>Neopterygii</taxon>
        <taxon>Teleostei</taxon>
        <taxon>Ostariophysi</taxon>
        <taxon>Gymnotiformes</taxon>
        <taxon>Gymnotoidei</taxon>
        <taxon>Gymnotidae</taxon>
        <taxon>Electrophorus</taxon>
    </lineage>
</organism>
<accession>A0AAD8ZH85</accession>
<keyword evidence="2" id="KW-1185">Reference proteome</keyword>
<dbReference type="EMBL" id="JAROKS010000012">
    <property type="protein sequence ID" value="KAK1798985.1"/>
    <property type="molecule type" value="Genomic_DNA"/>
</dbReference>
<evidence type="ECO:0000313" key="1">
    <source>
        <dbReference type="EMBL" id="KAK1798985.1"/>
    </source>
</evidence>
<evidence type="ECO:0000313" key="2">
    <source>
        <dbReference type="Proteomes" id="UP001239994"/>
    </source>
</evidence>
<name>A0AAD8ZH85_9TELE</name>
<dbReference type="Proteomes" id="UP001239994">
    <property type="component" value="Unassembled WGS sequence"/>
</dbReference>
<reference evidence="1" key="1">
    <citation type="submission" date="2023-03" db="EMBL/GenBank/DDBJ databases">
        <title>Electrophorus voltai genome.</title>
        <authorList>
            <person name="Bian C."/>
        </authorList>
    </citation>
    <scope>NUCLEOTIDE SEQUENCE</scope>
    <source>
        <strain evidence="1">CB-2022</strain>
        <tissue evidence="1">Muscle</tissue>
    </source>
</reference>
<feature type="non-terminal residue" evidence="1">
    <location>
        <position position="1"/>
    </location>
</feature>
<gene>
    <name evidence="1" type="ORF">P4O66_007258</name>
</gene>
<protein>
    <submittedName>
        <fullName evidence="1">Uncharacterized protein</fullName>
    </submittedName>
</protein>